<feature type="compositionally biased region" description="Low complexity" evidence="1">
    <location>
        <begin position="59"/>
        <end position="73"/>
    </location>
</feature>
<evidence type="ECO:0000313" key="2">
    <source>
        <dbReference type="EMBL" id="JAS14989.1"/>
    </source>
</evidence>
<feature type="region of interest" description="Disordered" evidence="1">
    <location>
        <begin position="1"/>
        <end position="109"/>
    </location>
</feature>
<organism evidence="2">
    <name type="scientific">Clastoptera arizonana</name>
    <name type="common">Arizona spittle bug</name>
    <dbReference type="NCBI Taxonomy" id="38151"/>
    <lineage>
        <taxon>Eukaryota</taxon>
        <taxon>Metazoa</taxon>
        <taxon>Ecdysozoa</taxon>
        <taxon>Arthropoda</taxon>
        <taxon>Hexapoda</taxon>
        <taxon>Insecta</taxon>
        <taxon>Pterygota</taxon>
        <taxon>Neoptera</taxon>
        <taxon>Paraneoptera</taxon>
        <taxon>Hemiptera</taxon>
        <taxon>Auchenorrhyncha</taxon>
        <taxon>Cercopoidea</taxon>
        <taxon>Clastopteridae</taxon>
        <taxon>Clastoptera</taxon>
    </lineage>
</organism>
<proteinExistence type="predicted"/>
<gene>
    <name evidence="2" type="ORF">g.39204</name>
</gene>
<reference evidence="2" key="1">
    <citation type="submission" date="2015-12" db="EMBL/GenBank/DDBJ databases">
        <title>De novo transcriptome assembly of four potential Pierce s Disease insect vectors from Arizona vineyards.</title>
        <authorList>
            <person name="Tassone E.E."/>
        </authorList>
    </citation>
    <scope>NUCLEOTIDE SEQUENCE</scope>
</reference>
<evidence type="ECO:0000256" key="1">
    <source>
        <dbReference type="SAM" id="MobiDB-lite"/>
    </source>
</evidence>
<protein>
    <submittedName>
        <fullName evidence="2">Uncharacterized protein</fullName>
    </submittedName>
</protein>
<name>A0A1B6CND1_9HEMI</name>
<accession>A0A1B6CND1</accession>
<dbReference type="EMBL" id="GEDC01022309">
    <property type="protein sequence ID" value="JAS14989.1"/>
    <property type="molecule type" value="Transcribed_RNA"/>
</dbReference>
<sequence length="205" mass="22059">MPAALVVATTNTFCQTSTAPSSYSGSPPDTTTHSPIDGGPSQSPGLNSEAPTSSVAIGSDDNLSSPTSSSDPSGRAQPMVHCVSSSNEQDSPDWMNKEGNPASSPAVFSPPPTNIEIMYNRNISGGLKTLSMNSYVESSNTALHYETERIHKRNSDQELLARQIYEYGSHVRINKRKHTYDNEARIHTSTITTLSPQEDDDEAVN</sequence>
<dbReference type="AlphaFoldDB" id="A0A1B6CND1"/>
<feature type="compositionally biased region" description="Polar residues" evidence="1">
    <location>
        <begin position="8"/>
        <end position="56"/>
    </location>
</feature>